<protein>
    <submittedName>
        <fullName evidence="1">Uncharacterized protein</fullName>
    </submittedName>
</protein>
<evidence type="ECO:0000313" key="2">
    <source>
        <dbReference type="Proteomes" id="UP000045039"/>
    </source>
</evidence>
<reference evidence="2" key="1">
    <citation type="submission" date="2015-06" db="EMBL/GenBank/DDBJ databases">
        <authorList>
            <person name="Radhakrishnan Rajesh"/>
            <person name="Underwood Anthony"/>
            <person name="Al-Shahib Ali"/>
        </authorList>
    </citation>
    <scope>NUCLEOTIDE SEQUENCE [LARGE SCALE GENOMIC DNA]</scope>
    <source>
        <strain evidence="2">P19_London_7_VIM_2_05_10</strain>
    </source>
</reference>
<comment type="caution">
    <text evidence="1">The sequence shown here is derived from an EMBL/GenBank/DDBJ whole genome shotgun (WGS) entry which is preliminary data.</text>
</comment>
<proteinExistence type="predicted"/>
<dbReference type="Proteomes" id="UP000045039">
    <property type="component" value="Unassembled WGS sequence"/>
</dbReference>
<name>A0A9P1R6P7_PSEAI</name>
<sequence>MRWDNLTINGKEVCMAHLQPTVRTFQLGASEVSVEFTFGLHCFTDSKENGELIVHPKTKEERYFCPNRYALSKQLIDYIDRRFIDSKVRAHFAGKNNRRYFCLDAHEYAIFFEIRKPQNMDNFLRLNVVSAYEVETWGRGGMPTKGQLLNVRYVLEKRNEGVAI</sequence>
<gene>
    <name evidence="1" type="ORF">PAERUG_P19_London_7_VIM_2_05_10_02928</name>
</gene>
<dbReference type="AlphaFoldDB" id="A0A9P1R6P7"/>
<evidence type="ECO:0000313" key="1">
    <source>
        <dbReference type="EMBL" id="CRO94021.1"/>
    </source>
</evidence>
<accession>A0A9P1R6P7</accession>
<organism evidence="1 2">
    <name type="scientific">Pseudomonas aeruginosa</name>
    <dbReference type="NCBI Taxonomy" id="287"/>
    <lineage>
        <taxon>Bacteria</taxon>
        <taxon>Pseudomonadati</taxon>
        <taxon>Pseudomonadota</taxon>
        <taxon>Gammaproteobacteria</taxon>
        <taxon>Pseudomonadales</taxon>
        <taxon>Pseudomonadaceae</taxon>
        <taxon>Pseudomonas</taxon>
    </lineage>
</organism>
<dbReference type="EMBL" id="CVVU01000200">
    <property type="protein sequence ID" value="CRO94021.1"/>
    <property type="molecule type" value="Genomic_DNA"/>
</dbReference>
<dbReference type="RefSeq" id="WP_023128598.1">
    <property type="nucleotide sequence ID" value="NZ_CAADLZ010000551.1"/>
</dbReference>